<gene>
    <name evidence="1" type="ORF">BAOM_4599</name>
</gene>
<protein>
    <submittedName>
        <fullName evidence="1">Uncharacterized protein</fullName>
    </submittedName>
</protein>
<evidence type="ECO:0000313" key="2">
    <source>
        <dbReference type="Proteomes" id="UP000283095"/>
    </source>
</evidence>
<dbReference type="RefSeq" id="WP_164853304.1">
    <property type="nucleotide sequence ID" value="NZ_CP026095.1"/>
</dbReference>
<dbReference type="KEGG" id="pasa:BAOM_4599"/>
<sequence length="48" mass="5380">MNEPNRVELLISYLGVLAEVSRSSNVKVFSEIQRTIDAIESELKKGSE</sequence>
<name>A0A3Q9RRR7_9BACI</name>
<evidence type="ECO:0000313" key="1">
    <source>
        <dbReference type="EMBL" id="AZV45178.1"/>
    </source>
</evidence>
<reference evidence="1 2" key="1">
    <citation type="submission" date="2018-01" db="EMBL/GenBank/DDBJ databases">
        <title>Bacillus asahii Genome sequencing and assembly.</title>
        <authorList>
            <person name="Jiang H."/>
            <person name="Feng Y."/>
            <person name="Zhao F."/>
            <person name="Lin X."/>
        </authorList>
    </citation>
    <scope>NUCLEOTIDE SEQUENCE [LARGE SCALE GENOMIC DNA]</scope>
    <source>
        <strain evidence="1 2">OM18</strain>
    </source>
</reference>
<dbReference type="AlphaFoldDB" id="A0A3Q9RRR7"/>
<dbReference type="Proteomes" id="UP000283095">
    <property type="component" value="Chromosome"/>
</dbReference>
<organism evidence="1 2">
    <name type="scientific">Peribacillus asahii</name>
    <dbReference type="NCBI Taxonomy" id="228899"/>
    <lineage>
        <taxon>Bacteria</taxon>
        <taxon>Bacillati</taxon>
        <taxon>Bacillota</taxon>
        <taxon>Bacilli</taxon>
        <taxon>Bacillales</taxon>
        <taxon>Bacillaceae</taxon>
        <taxon>Peribacillus</taxon>
    </lineage>
</organism>
<proteinExistence type="predicted"/>
<accession>A0A3Q9RRR7</accession>
<dbReference type="EMBL" id="CP026095">
    <property type="protein sequence ID" value="AZV45178.1"/>
    <property type="molecule type" value="Genomic_DNA"/>
</dbReference>